<accession>Q0SWZ2</accession>
<keyword evidence="1" id="KW-0175">Coiled coil</keyword>
<protein>
    <submittedName>
        <fullName evidence="2">Uncharacterized protein</fullName>
    </submittedName>
</protein>
<gene>
    <name evidence="2" type="ordered locus">CPR_0080</name>
</gene>
<sequence length="66" mass="7903">MGLYYLWYRNLRGECIGMAKVEALEEELVELKLKKRNFILANKDTKEIDNLIKKIEEEIMRIKSNN</sequence>
<dbReference type="BioCyc" id="CPER289380:GI76-89-MONOMER"/>
<dbReference type="Proteomes" id="UP000001824">
    <property type="component" value="Chromosome"/>
</dbReference>
<evidence type="ECO:0000313" key="2">
    <source>
        <dbReference type="EMBL" id="ABG87198.1"/>
    </source>
</evidence>
<name>Q0SWZ2_CLOPS</name>
<organism evidence="2 3">
    <name type="scientific">Clostridium perfringens (strain SM101 / Type A)</name>
    <dbReference type="NCBI Taxonomy" id="289380"/>
    <lineage>
        <taxon>Bacteria</taxon>
        <taxon>Bacillati</taxon>
        <taxon>Bacillota</taxon>
        <taxon>Clostridia</taxon>
        <taxon>Eubacteriales</taxon>
        <taxon>Clostridiaceae</taxon>
        <taxon>Clostridium</taxon>
    </lineage>
</organism>
<evidence type="ECO:0000256" key="1">
    <source>
        <dbReference type="SAM" id="Coils"/>
    </source>
</evidence>
<evidence type="ECO:0000313" key="3">
    <source>
        <dbReference type="Proteomes" id="UP000001824"/>
    </source>
</evidence>
<proteinExistence type="predicted"/>
<reference evidence="2 3" key="1">
    <citation type="journal article" date="2006" name="Genome Res.">
        <title>Skewed genomic variability in strains of the toxigenic bacterial pathogen, Clostridium perfringens.</title>
        <authorList>
            <person name="Myers G.S."/>
            <person name="Rasko D.A."/>
            <person name="Cheung J.K."/>
            <person name="Ravel J."/>
            <person name="Seshadri R."/>
            <person name="Deboy R.T."/>
            <person name="Ren Q."/>
            <person name="Varga J."/>
            <person name="Awad M.M."/>
            <person name="Brinkac L.M."/>
            <person name="Daugherty S.C."/>
            <person name="Haft D.H."/>
            <person name="Dodson R.J."/>
            <person name="Madupu R."/>
            <person name="Nelson W.C."/>
            <person name="Rosovitz M.J."/>
            <person name="Sullivan S.A."/>
            <person name="Khouri H."/>
            <person name="Dimitrov G.I."/>
            <person name="Watkins K.L."/>
            <person name="Mulligan S."/>
            <person name="Benton J."/>
            <person name="Radune D."/>
            <person name="Fisher D.J."/>
            <person name="Atkins H.S."/>
            <person name="Hiscox T."/>
            <person name="Jost B.H."/>
            <person name="Billington S.J."/>
            <person name="Songer J.G."/>
            <person name="McClane B.A."/>
            <person name="Titball R.W."/>
            <person name="Rood J.I."/>
            <person name="Melville S.B."/>
            <person name="Paulsen I.T."/>
        </authorList>
    </citation>
    <scope>NUCLEOTIDE SEQUENCE [LARGE SCALE GENOMIC DNA]</scope>
    <source>
        <strain evidence="3">SM101 / Type A</strain>
    </source>
</reference>
<feature type="coiled-coil region" evidence="1">
    <location>
        <begin position="21"/>
        <end position="65"/>
    </location>
</feature>
<dbReference type="KEGG" id="cpr:CPR_0080"/>
<dbReference type="EMBL" id="CP000312">
    <property type="protein sequence ID" value="ABG87198.1"/>
    <property type="molecule type" value="Genomic_DNA"/>
</dbReference>
<dbReference type="AlphaFoldDB" id="Q0SWZ2"/>